<dbReference type="AlphaFoldDB" id="A0A1U7TN49"/>
<keyword evidence="3" id="KW-1185">Reference proteome</keyword>
<dbReference type="KEGG" id="csyr:103263369"/>
<dbReference type="FunFam" id="1.10.150.50:FF:000006">
    <property type="entry name" value="SH3 and multiple ankyrin repeat domains protein 2"/>
    <property type="match status" value="1"/>
</dbReference>
<dbReference type="Pfam" id="PF00536">
    <property type="entry name" value="SAM_1"/>
    <property type="match status" value="1"/>
</dbReference>
<reference evidence="4" key="1">
    <citation type="submission" date="2025-08" db="UniProtKB">
        <authorList>
            <consortium name="RefSeq"/>
        </authorList>
    </citation>
    <scope>IDENTIFICATION</scope>
</reference>
<feature type="domain" description="SAM" evidence="2">
    <location>
        <begin position="109"/>
        <end position="172"/>
    </location>
</feature>
<dbReference type="Gene3D" id="1.10.150.50">
    <property type="entry name" value="Transcription Factor, Ets-1"/>
    <property type="match status" value="1"/>
</dbReference>
<dbReference type="GO" id="GO:0035255">
    <property type="term" value="F:ionotropic glutamate receptor binding"/>
    <property type="evidence" value="ECO:0007669"/>
    <property type="project" value="TreeGrafter"/>
</dbReference>
<dbReference type="Proteomes" id="UP000189704">
    <property type="component" value="Unplaced"/>
</dbReference>
<organism evidence="3 4">
    <name type="scientific">Carlito syrichta</name>
    <name type="common">Philippine tarsier</name>
    <name type="synonym">Tarsius syrichta</name>
    <dbReference type="NCBI Taxonomy" id="1868482"/>
    <lineage>
        <taxon>Eukaryota</taxon>
        <taxon>Metazoa</taxon>
        <taxon>Chordata</taxon>
        <taxon>Craniata</taxon>
        <taxon>Vertebrata</taxon>
        <taxon>Euteleostomi</taxon>
        <taxon>Mammalia</taxon>
        <taxon>Eutheria</taxon>
        <taxon>Euarchontoglires</taxon>
        <taxon>Primates</taxon>
        <taxon>Haplorrhini</taxon>
        <taxon>Tarsiiformes</taxon>
        <taxon>Tarsiidae</taxon>
        <taxon>Carlito</taxon>
    </lineage>
</organism>
<dbReference type="InterPro" id="IPR013761">
    <property type="entry name" value="SAM/pointed_sf"/>
</dbReference>
<gene>
    <name evidence="4" type="primary">SHANK1</name>
</gene>
<dbReference type="CDD" id="cd09506">
    <property type="entry name" value="SAM_Shank1_2_3"/>
    <property type="match status" value="1"/>
</dbReference>
<evidence type="ECO:0000256" key="1">
    <source>
        <dbReference type="SAM" id="MobiDB-lite"/>
    </source>
</evidence>
<feature type="compositionally biased region" description="Low complexity" evidence="1">
    <location>
        <begin position="1"/>
        <end position="17"/>
    </location>
</feature>
<evidence type="ECO:0000313" key="3">
    <source>
        <dbReference type="Proteomes" id="UP000189704"/>
    </source>
</evidence>
<evidence type="ECO:0000313" key="4">
    <source>
        <dbReference type="RefSeq" id="XP_008059245.1"/>
    </source>
</evidence>
<dbReference type="SMART" id="SM00454">
    <property type="entry name" value="SAM"/>
    <property type="match status" value="1"/>
</dbReference>
<dbReference type="GO" id="GO:0030160">
    <property type="term" value="F:synaptic receptor adaptor activity"/>
    <property type="evidence" value="ECO:0007669"/>
    <property type="project" value="TreeGrafter"/>
</dbReference>
<dbReference type="PANTHER" id="PTHR24135">
    <property type="entry name" value="SH3 AND MULTIPLE ANKYRIN REPEAT DOMAINS PROTEIN"/>
    <property type="match status" value="1"/>
</dbReference>
<dbReference type="RefSeq" id="XP_008059245.1">
    <property type="nucleotide sequence ID" value="XM_008061054.1"/>
</dbReference>
<proteinExistence type="predicted"/>
<sequence>MRPPLLRRAPSPSLLPTSEHKVSPAPRPSSLPILPSGPLYPGLFDIRGSPTGGAGGSADPFAPVFVPPHPGMSGGLGGALSGASRSLSPTRLLSLPPDKPFGAKPLGFWTKFDVADWLEWLGLSEHRAQFLDHEIDGSHLPALTKEDYVDLGVTRVGHRMNIDRALKFFLER</sequence>
<evidence type="ECO:0000259" key="2">
    <source>
        <dbReference type="PROSITE" id="PS50105"/>
    </source>
</evidence>
<dbReference type="GeneID" id="103263369"/>
<dbReference type="InterPro" id="IPR001660">
    <property type="entry name" value="SAM"/>
</dbReference>
<dbReference type="PROSITE" id="PS50105">
    <property type="entry name" value="SAM_DOMAIN"/>
    <property type="match status" value="1"/>
</dbReference>
<dbReference type="InterPro" id="IPR051569">
    <property type="entry name" value="SHANK"/>
</dbReference>
<protein>
    <submittedName>
        <fullName evidence="4">SH3 and multiple ankyrin repeat domains protein 1</fullName>
    </submittedName>
</protein>
<dbReference type="GO" id="GO:0043197">
    <property type="term" value="C:dendritic spine"/>
    <property type="evidence" value="ECO:0007669"/>
    <property type="project" value="TreeGrafter"/>
</dbReference>
<dbReference type="GO" id="GO:0045211">
    <property type="term" value="C:postsynaptic membrane"/>
    <property type="evidence" value="ECO:0007669"/>
    <property type="project" value="TreeGrafter"/>
</dbReference>
<dbReference type="CTD" id="50944"/>
<feature type="region of interest" description="Disordered" evidence="1">
    <location>
        <begin position="1"/>
        <end position="34"/>
    </location>
</feature>
<dbReference type="OrthoDB" id="445896at2759"/>
<dbReference type="SUPFAM" id="SSF47769">
    <property type="entry name" value="SAM/Pointed domain"/>
    <property type="match status" value="1"/>
</dbReference>
<dbReference type="PANTHER" id="PTHR24135:SF3">
    <property type="entry name" value="SH3 AND MULTIPLE ANKYRIN REPEAT DOMAINS PROTEIN 1"/>
    <property type="match status" value="1"/>
</dbReference>
<dbReference type="GO" id="GO:0014069">
    <property type="term" value="C:postsynaptic density"/>
    <property type="evidence" value="ECO:0007669"/>
    <property type="project" value="TreeGrafter"/>
</dbReference>
<name>A0A1U7TN49_CARSF</name>
<accession>A0A1U7TN49</accession>